<gene>
    <name evidence="8" type="ORF">AW09_002155</name>
</gene>
<dbReference type="AlphaFoldDB" id="A0A080LVG2"/>
<organism evidence="8 9">
    <name type="scientific">Candidatus Accumulibacter phosphatis</name>
    <dbReference type="NCBI Taxonomy" id="327160"/>
    <lineage>
        <taxon>Bacteria</taxon>
        <taxon>Pseudomonadati</taxon>
        <taxon>Pseudomonadota</taxon>
        <taxon>Betaproteobacteria</taxon>
        <taxon>Candidatus Accumulibacter</taxon>
    </lineage>
</organism>
<feature type="region of interest" description="Disordered" evidence="6">
    <location>
        <begin position="70"/>
        <end position="92"/>
    </location>
</feature>
<keyword evidence="3" id="KW-0233">DNA recombination</keyword>
<feature type="domain" description="Resolvase/invertase-type recombinase catalytic" evidence="7">
    <location>
        <begin position="3"/>
        <end position="38"/>
    </location>
</feature>
<sequence>MLIGYARVSTQDQNLDLQIEALTKTGCKKAFDDECESSQLLTIQTHFTHYLAPNTGAVHSAVPIGCTYVRSHSRGGPNDSSRGPSHTTFRYADGLAIDDGARGYGSESQPKG</sequence>
<evidence type="ECO:0000259" key="7">
    <source>
        <dbReference type="Pfam" id="PF00239"/>
    </source>
</evidence>
<dbReference type="EMBL" id="JDVG02000358">
    <property type="protein sequence ID" value="KFB72652.1"/>
    <property type="molecule type" value="Genomic_DNA"/>
</dbReference>
<dbReference type="InterPro" id="IPR006119">
    <property type="entry name" value="Resolv_N"/>
</dbReference>
<dbReference type="GO" id="GO:0015074">
    <property type="term" value="P:DNA integration"/>
    <property type="evidence" value="ECO:0007669"/>
    <property type="project" value="UniProtKB-KW"/>
</dbReference>
<evidence type="ECO:0000313" key="8">
    <source>
        <dbReference type="EMBL" id="KFB72652.1"/>
    </source>
</evidence>
<evidence type="ECO:0000256" key="6">
    <source>
        <dbReference type="SAM" id="MobiDB-lite"/>
    </source>
</evidence>
<feature type="compositionally biased region" description="Polar residues" evidence="6">
    <location>
        <begin position="78"/>
        <end position="88"/>
    </location>
</feature>
<evidence type="ECO:0000313" key="9">
    <source>
        <dbReference type="Proteomes" id="UP000020077"/>
    </source>
</evidence>
<dbReference type="Pfam" id="PF00239">
    <property type="entry name" value="Resolvase"/>
    <property type="match status" value="1"/>
</dbReference>
<keyword evidence="1" id="KW-0229">DNA integration</keyword>
<dbReference type="InterPro" id="IPR036162">
    <property type="entry name" value="Resolvase-like_N_sf"/>
</dbReference>
<reference evidence="8 9" key="1">
    <citation type="submission" date="2014-02" db="EMBL/GenBank/DDBJ databases">
        <title>Expanding our view of genomic diversity in Candidatus Accumulibacter clades.</title>
        <authorList>
            <person name="Skennerton C.T."/>
            <person name="Barr J.J."/>
            <person name="Slater F.R."/>
            <person name="Bond P.L."/>
            <person name="Tyson G.W."/>
        </authorList>
    </citation>
    <scope>NUCLEOTIDE SEQUENCE [LARGE SCALE GENOMIC DNA]</scope>
    <source>
        <strain evidence="9">BA-91</strain>
    </source>
</reference>
<evidence type="ECO:0000256" key="3">
    <source>
        <dbReference type="ARBA" id="ARBA00023172"/>
    </source>
</evidence>
<protein>
    <recommendedName>
        <fullName evidence="7">Resolvase/invertase-type recombinase catalytic domain-containing protein</fullName>
    </recommendedName>
</protein>
<evidence type="ECO:0000256" key="5">
    <source>
        <dbReference type="PROSITE-ProRule" id="PRU10137"/>
    </source>
</evidence>
<feature type="active site" description="O-(5'-phospho-DNA)-serine intermediate" evidence="4 5">
    <location>
        <position position="9"/>
    </location>
</feature>
<evidence type="ECO:0000256" key="1">
    <source>
        <dbReference type="ARBA" id="ARBA00022908"/>
    </source>
</evidence>
<dbReference type="SUPFAM" id="SSF53041">
    <property type="entry name" value="Resolvase-like"/>
    <property type="match status" value="1"/>
</dbReference>
<dbReference type="InterPro" id="IPR006118">
    <property type="entry name" value="Recombinase_CS"/>
</dbReference>
<dbReference type="Gene3D" id="3.40.50.1390">
    <property type="entry name" value="Resolvase, N-terminal catalytic domain"/>
    <property type="match status" value="1"/>
</dbReference>
<dbReference type="GO" id="GO:0003677">
    <property type="term" value="F:DNA binding"/>
    <property type="evidence" value="ECO:0007669"/>
    <property type="project" value="UniProtKB-KW"/>
</dbReference>
<evidence type="ECO:0000256" key="2">
    <source>
        <dbReference type="ARBA" id="ARBA00023125"/>
    </source>
</evidence>
<evidence type="ECO:0000256" key="4">
    <source>
        <dbReference type="PIRSR" id="PIRSR606118-50"/>
    </source>
</evidence>
<comment type="caution">
    <text evidence="8">The sequence shown here is derived from an EMBL/GenBank/DDBJ whole genome shotgun (WGS) entry which is preliminary data.</text>
</comment>
<name>A0A080LVG2_9PROT</name>
<dbReference type="PROSITE" id="PS00397">
    <property type="entry name" value="RECOMBINASES_1"/>
    <property type="match status" value="1"/>
</dbReference>
<dbReference type="GO" id="GO:0000150">
    <property type="term" value="F:DNA strand exchange activity"/>
    <property type="evidence" value="ECO:0007669"/>
    <property type="project" value="InterPro"/>
</dbReference>
<proteinExistence type="predicted"/>
<keyword evidence="2" id="KW-0238">DNA-binding</keyword>
<accession>A0A080LVG2</accession>
<dbReference type="Proteomes" id="UP000020077">
    <property type="component" value="Unassembled WGS sequence"/>
</dbReference>